<keyword evidence="2" id="KW-0328">Glycosyltransferase</keyword>
<dbReference type="InterPro" id="IPR029044">
    <property type="entry name" value="Nucleotide-diphossugar_trans"/>
</dbReference>
<evidence type="ECO:0000256" key="2">
    <source>
        <dbReference type="ARBA" id="ARBA00022676"/>
    </source>
</evidence>
<evidence type="ECO:0000259" key="4">
    <source>
        <dbReference type="Pfam" id="PF00535"/>
    </source>
</evidence>
<evidence type="ECO:0000313" key="6">
    <source>
        <dbReference type="Proteomes" id="UP000219167"/>
    </source>
</evidence>
<dbReference type="Gene3D" id="3.90.550.10">
    <property type="entry name" value="Spore Coat Polysaccharide Biosynthesis Protein SpsA, Chain A"/>
    <property type="match status" value="1"/>
</dbReference>
<dbReference type="GO" id="GO:0016757">
    <property type="term" value="F:glycosyltransferase activity"/>
    <property type="evidence" value="ECO:0007669"/>
    <property type="project" value="UniProtKB-KW"/>
</dbReference>
<feature type="domain" description="Glycosyltransferase 2-like" evidence="4">
    <location>
        <begin position="11"/>
        <end position="124"/>
    </location>
</feature>
<dbReference type="PANTHER" id="PTHR43179:SF12">
    <property type="entry name" value="GALACTOFURANOSYLTRANSFERASE GLFT2"/>
    <property type="match status" value="1"/>
</dbReference>
<reference evidence="5 6" key="1">
    <citation type="submission" date="2017-08" db="EMBL/GenBank/DDBJ databases">
        <authorList>
            <person name="de Groot N.N."/>
        </authorList>
    </citation>
    <scope>NUCLEOTIDE SEQUENCE [LARGE SCALE GENOMIC DNA]</scope>
    <source>
        <strain evidence="5 6">JC85</strain>
    </source>
</reference>
<accession>A0A285UL74</accession>
<gene>
    <name evidence="5" type="ORF">SAMN05892877_10873</name>
</gene>
<sequence>MTPNERSFRLSLVVATLGRTNELSRLFRSLAAQSGRDFEVIVVDQNEDDRLLDVIVPFSRTLEIVHLKTAKKGVCRARNLGAAQARGEWLMFPDDDCWYPADLLERYFRLTDRMPADFYCGRATNAAGATIMGQFDTEATTIDRSNVWTTLIEWMLLVRRSAFAAAGGFDEKIGPGSGTPWGAYEIQDLALTLIERGERGYYDPSLFGHHPEDGCDQTVPENIAKIRRYSAGLGYVMRKHRFGAAGFLPRLLRPIAGMAIYALTLRPDMARRSQQILIGRWDGWRTAAGVVRPAQDILTYER</sequence>
<dbReference type="EMBL" id="OBQD01000008">
    <property type="protein sequence ID" value="SOC40991.1"/>
    <property type="molecule type" value="Genomic_DNA"/>
</dbReference>
<proteinExistence type="inferred from homology"/>
<dbReference type="CDD" id="cd00761">
    <property type="entry name" value="Glyco_tranf_GTA_type"/>
    <property type="match status" value="1"/>
</dbReference>
<dbReference type="Pfam" id="PF00535">
    <property type="entry name" value="Glycos_transf_2"/>
    <property type="match status" value="1"/>
</dbReference>
<dbReference type="OrthoDB" id="9801954at2"/>
<dbReference type="InterPro" id="IPR001173">
    <property type="entry name" value="Glyco_trans_2-like"/>
</dbReference>
<name>A0A285UL74_9HYPH</name>
<comment type="similarity">
    <text evidence="1">Belongs to the glycosyltransferase 2 family.</text>
</comment>
<keyword evidence="3 5" id="KW-0808">Transferase</keyword>
<keyword evidence="6" id="KW-1185">Reference proteome</keyword>
<dbReference type="RefSeq" id="WP_097140119.1">
    <property type="nucleotide sequence ID" value="NZ_OBQD01000008.1"/>
</dbReference>
<evidence type="ECO:0000256" key="1">
    <source>
        <dbReference type="ARBA" id="ARBA00006739"/>
    </source>
</evidence>
<dbReference type="AlphaFoldDB" id="A0A285UL74"/>
<protein>
    <submittedName>
        <fullName evidence="5">Glycosyl transferase family 2</fullName>
    </submittedName>
</protein>
<dbReference type="Proteomes" id="UP000219167">
    <property type="component" value="Unassembled WGS sequence"/>
</dbReference>
<organism evidence="5 6">
    <name type="scientific">Rhizobium subbaraonis</name>
    <dbReference type="NCBI Taxonomy" id="908946"/>
    <lineage>
        <taxon>Bacteria</taxon>
        <taxon>Pseudomonadati</taxon>
        <taxon>Pseudomonadota</taxon>
        <taxon>Alphaproteobacteria</taxon>
        <taxon>Hyphomicrobiales</taxon>
        <taxon>Rhizobiaceae</taxon>
        <taxon>Rhizobium/Agrobacterium group</taxon>
        <taxon>Rhizobium</taxon>
    </lineage>
</organism>
<evidence type="ECO:0000313" key="5">
    <source>
        <dbReference type="EMBL" id="SOC40991.1"/>
    </source>
</evidence>
<dbReference type="SUPFAM" id="SSF53448">
    <property type="entry name" value="Nucleotide-diphospho-sugar transferases"/>
    <property type="match status" value="1"/>
</dbReference>
<dbReference type="PANTHER" id="PTHR43179">
    <property type="entry name" value="RHAMNOSYLTRANSFERASE WBBL"/>
    <property type="match status" value="1"/>
</dbReference>
<evidence type="ECO:0000256" key="3">
    <source>
        <dbReference type="ARBA" id="ARBA00022679"/>
    </source>
</evidence>